<organism evidence="2 3">
    <name type="scientific">Macrosiphum euphorbiae</name>
    <name type="common">potato aphid</name>
    <dbReference type="NCBI Taxonomy" id="13131"/>
    <lineage>
        <taxon>Eukaryota</taxon>
        <taxon>Metazoa</taxon>
        <taxon>Ecdysozoa</taxon>
        <taxon>Arthropoda</taxon>
        <taxon>Hexapoda</taxon>
        <taxon>Insecta</taxon>
        <taxon>Pterygota</taxon>
        <taxon>Neoptera</taxon>
        <taxon>Paraneoptera</taxon>
        <taxon>Hemiptera</taxon>
        <taxon>Sternorrhyncha</taxon>
        <taxon>Aphidomorpha</taxon>
        <taxon>Aphidoidea</taxon>
        <taxon>Aphididae</taxon>
        <taxon>Macrosiphini</taxon>
        <taxon>Macrosiphum</taxon>
    </lineage>
</organism>
<dbReference type="InterPro" id="IPR048367">
    <property type="entry name" value="TNP-like_RNaseH_C"/>
</dbReference>
<sequence length="111" mass="12509">MKTVSVPTLRNWMTTIRGFQYLSKVLNAKGLKSLLPRNLNQDPLEDFFGAVRSLGCTNPTCASFIQSYKTLMLNNLVSPHSPGANYEEDLTEGTLTNYKNLFCSKHDINYT</sequence>
<protein>
    <recommendedName>
        <fullName evidence="1">Transposable element P transposase-like RNase H C-terminal domain-containing protein</fullName>
    </recommendedName>
</protein>
<evidence type="ECO:0000313" key="2">
    <source>
        <dbReference type="EMBL" id="CAI6342779.1"/>
    </source>
</evidence>
<evidence type="ECO:0000313" key="3">
    <source>
        <dbReference type="Proteomes" id="UP001160148"/>
    </source>
</evidence>
<feature type="domain" description="Transposable element P transposase-like RNase H C-terminal" evidence="1">
    <location>
        <begin position="39"/>
        <end position="69"/>
    </location>
</feature>
<reference evidence="2 3" key="1">
    <citation type="submission" date="2023-01" db="EMBL/GenBank/DDBJ databases">
        <authorList>
            <person name="Whitehead M."/>
        </authorList>
    </citation>
    <scope>NUCLEOTIDE SEQUENCE [LARGE SCALE GENOMIC DNA]</scope>
</reference>
<evidence type="ECO:0000259" key="1">
    <source>
        <dbReference type="Pfam" id="PF21789"/>
    </source>
</evidence>
<proteinExistence type="predicted"/>
<dbReference type="EMBL" id="CARXXK010000001">
    <property type="protein sequence ID" value="CAI6342779.1"/>
    <property type="molecule type" value="Genomic_DNA"/>
</dbReference>
<dbReference type="AlphaFoldDB" id="A0AAV0VEZ9"/>
<comment type="caution">
    <text evidence="2">The sequence shown here is derived from an EMBL/GenBank/DDBJ whole genome shotgun (WGS) entry which is preliminary data.</text>
</comment>
<name>A0AAV0VEZ9_9HEMI</name>
<dbReference type="Proteomes" id="UP001160148">
    <property type="component" value="Unassembled WGS sequence"/>
</dbReference>
<gene>
    <name evidence="2" type="ORF">MEUPH1_LOCUS130</name>
</gene>
<dbReference type="Pfam" id="PF21789">
    <property type="entry name" value="TNP-like_RNaseH_C"/>
    <property type="match status" value="1"/>
</dbReference>
<keyword evidence="3" id="KW-1185">Reference proteome</keyword>
<accession>A0AAV0VEZ9</accession>